<dbReference type="GO" id="GO:0043709">
    <property type="term" value="P:cell adhesion involved in single-species biofilm formation"/>
    <property type="evidence" value="ECO:0007669"/>
    <property type="project" value="TreeGrafter"/>
</dbReference>
<evidence type="ECO:0000259" key="5">
    <source>
        <dbReference type="PROSITE" id="PS50887"/>
    </source>
</evidence>
<comment type="catalytic activity">
    <reaction evidence="2">
        <text>2 GTP = 3',3'-c-di-GMP + 2 diphosphate</text>
        <dbReference type="Rhea" id="RHEA:24898"/>
        <dbReference type="ChEBI" id="CHEBI:33019"/>
        <dbReference type="ChEBI" id="CHEBI:37565"/>
        <dbReference type="ChEBI" id="CHEBI:58805"/>
        <dbReference type="EC" id="2.7.7.65"/>
    </reaction>
</comment>
<evidence type="ECO:0000256" key="1">
    <source>
        <dbReference type="ARBA" id="ARBA00012528"/>
    </source>
</evidence>
<dbReference type="STRING" id="1044.EH31_06935"/>
<dbReference type="GO" id="GO:0005886">
    <property type="term" value="C:plasma membrane"/>
    <property type="evidence" value="ECO:0007669"/>
    <property type="project" value="TreeGrafter"/>
</dbReference>
<dbReference type="SMART" id="SM00267">
    <property type="entry name" value="GGDEF"/>
    <property type="match status" value="1"/>
</dbReference>
<dbReference type="GO" id="GO:1902201">
    <property type="term" value="P:negative regulation of bacterial-type flagellum-dependent cell motility"/>
    <property type="evidence" value="ECO:0007669"/>
    <property type="project" value="TreeGrafter"/>
</dbReference>
<comment type="caution">
    <text evidence="6">The sequence shown here is derived from an EMBL/GenBank/DDBJ whole genome shotgun (WGS) entry which is preliminary data.</text>
</comment>
<feature type="transmembrane region" description="Helical" evidence="4">
    <location>
        <begin position="6"/>
        <end position="27"/>
    </location>
</feature>
<feature type="transmembrane region" description="Helical" evidence="4">
    <location>
        <begin position="34"/>
        <end position="55"/>
    </location>
</feature>
<keyword evidence="4" id="KW-1133">Transmembrane helix</keyword>
<evidence type="ECO:0000313" key="7">
    <source>
        <dbReference type="Proteomes" id="UP000027647"/>
    </source>
</evidence>
<feature type="transmembrane region" description="Helical" evidence="4">
    <location>
        <begin position="90"/>
        <end position="108"/>
    </location>
</feature>
<dbReference type="GO" id="GO:0052621">
    <property type="term" value="F:diguanylate cyclase activity"/>
    <property type="evidence" value="ECO:0007669"/>
    <property type="project" value="UniProtKB-EC"/>
</dbReference>
<dbReference type="PANTHER" id="PTHR45138">
    <property type="entry name" value="REGULATORY COMPONENTS OF SENSORY TRANSDUCTION SYSTEM"/>
    <property type="match status" value="1"/>
</dbReference>
<reference evidence="6 7" key="1">
    <citation type="submission" date="2014-04" db="EMBL/GenBank/DDBJ databases">
        <title>A comprehensive comparison of genomes of Erythrobacter spp. strains.</title>
        <authorList>
            <person name="Zheng Q."/>
        </authorList>
    </citation>
    <scope>NUCLEOTIDE SEQUENCE [LARGE SCALE GENOMIC DNA]</scope>
    <source>
        <strain evidence="6 7">DSM 6997</strain>
    </source>
</reference>
<keyword evidence="4" id="KW-0812">Transmembrane</keyword>
<accession>A0A074MYP6</accession>
<dbReference type="SUPFAM" id="SSF55073">
    <property type="entry name" value="Nucleotide cyclase"/>
    <property type="match status" value="1"/>
</dbReference>
<dbReference type="AlphaFoldDB" id="A0A074MYP6"/>
<evidence type="ECO:0000256" key="3">
    <source>
        <dbReference type="SAM" id="MobiDB-lite"/>
    </source>
</evidence>
<dbReference type="InterPro" id="IPR050469">
    <property type="entry name" value="Diguanylate_Cyclase"/>
</dbReference>
<dbReference type="Gene3D" id="3.30.70.270">
    <property type="match status" value="1"/>
</dbReference>
<dbReference type="InterPro" id="IPR043128">
    <property type="entry name" value="Rev_trsase/Diguanyl_cyclase"/>
</dbReference>
<dbReference type="InterPro" id="IPR029787">
    <property type="entry name" value="Nucleotide_cyclase"/>
</dbReference>
<evidence type="ECO:0000313" key="6">
    <source>
        <dbReference type="EMBL" id="KEO90767.1"/>
    </source>
</evidence>
<dbReference type="NCBIfam" id="TIGR00254">
    <property type="entry name" value="GGDEF"/>
    <property type="match status" value="1"/>
</dbReference>
<organism evidence="6 7">
    <name type="scientific">Erythrobacter longus</name>
    <dbReference type="NCBI Taxonomy" id="1044"/>
    <lineage>
        <taxon>Bacteria</taxon>
        <taxon>Pseudomonadati</taxon>
        <taxon>Pseudomonadota</taxon>
        <taxon>Alphaproteobacteria</taxon>
        <taxon>Sphingomonadales</taxon>
        <taxon>Erythrobacteraceae</taxon>
        <taxon>Erythrobacter/Porphyrobacter group</taxon>
        <taxon>Erythrobacter</taxon>
    </lineage>
</organism>
<feature type="transmembrane region" description="Helical" evidence="4">
    <location>
        <begin position="180"/>
        <end position="209"/>
    </location>
</feature>
<proteinExistence type="predicted"/>
<dbReference type="PANTHER" id="PTHR45138:SF9">
    <property type="entry name" value="DIGUANYLATE CYCLASE DGCM-RELATED"/>
    <property type="match status" value="1"/>
</dbReference>
<dbReference type="EMBL" id="JMIW01000002">
    <property type="protein sequence ID" value="KEO90767.1"/>
    <property type="molecule type" value="Genomic_DNA"/>
</dbReference>
<dbReference type="Pfam" id="PF00990">
    <property type="entry name" value="GGDEF"/>
    <property type="match status" value="1"/>
</dbReference>
<dbReference type="OrthoDB" id="384661at2"/>
<dbReference type="PROSITE" id="PS50887">
    <property type="entry name" value="GGDEF"/>
    <property type="match status" value="1"/>
</dbReference>
<dbReference type="InterPro" id="IPR000160">
    <property type="entry name" value="GGDEF_dom"/>
</dbReference>
<dbReference type="CDD" id="cd01949">
    <property type="entry name" value="GGDEF"/>
    <property type="match status" value="1"/>
</dbReference>
<evidence type="ECO:0000256" key="2">
    <source>
        <dbReference type="ARBA" id="ARBA00034247"/>
    </source>
</evidence>
<keyword evidence="4" id="KW-0472">Membrane</keyword>
<dbReference type="EC" id="2.7.7.65" evidence="1"/>
<dbReference type="FunFam" id="3.30.70.270:FF:000001">
    <property type="entry name" value="Diguanylate cyclase domain protein"/>
    <property type="match status" value="1"/>
</dbReference>
<protein>
    <recommendedName>
        <fullName evidence="1">diguanylate cyclase</fullName>
        <ecNumber evidence="1">2.7.7.65</ecNumber>
    </recommendedName>
</protein>
<sequence>MQTAILTFITPVISMIFTFVFLALWWNDRGQRPVLAFAACFGFLAIGVSINIWLLQAMNSALGYVAYHVVSMGAMLSLLWGIAKRAEVKVPIGFFAATMVPVCFLIWLSMELGQKDAMRLVQNTHSAAAFLLIAMSLFYGTRRNLADTALMWVIVTLSVFAFVKPSLTFLVLSAPMEQDAAMAVLSAFHILFLATLLTLIALCLIASIITDRLEQTKEVAAQDALTGLPTRGAFELLARQMLARAASERILVSLIVGDIDHFKRINDTFGHTAGDRVITRFGELIGERIRPGDAAGRIGGEEFCVVAWNCSEEGAYALADRLRTGFERAKHPDLPDGEKVSASFGVAEFRPGSDYTQTFKRADEALYRAKRGGRNRVVGDTFDHLTGEPDCDETGGPAPKASSAQVVRLSDRQASCPS</sequence>
<name>A0A074MYP6_ERYLO</name>
<dbReference type="eggNOG" id="COG3706">
    <property type="taxonomic scope" value="Bacteria"/>
</dbReference>
<dbReference type="RefSeq" id="WP_034959217.1">
    <property type="nucleotide sequence ID" value="NZ_JMIW01000002.1"/>
</dbReference>
<feature type="transmembrane region" description="Helical" evidence="4">
    <location>
        <begin position="151"/>
        <end position="174"/>
    </location>
</feature>
<dbReference type="Proteomes" id="UP000027647">
    <property type="component" value="Unassembled WGS sequence"/>
</dbReference>
<feature type="transmembrane region" description="Helical" evidence="4">
    <location>
        <begin position="120"/>
        <end position="139"/>
    </location>
</feature>
<feature type="domain" description="GGDEF" evidence="5">
    <location>
        <begin position="250"/>
        <end position="382"/>
    </location>
</feature>
<feature type="region of interest" description="Disordered" evidence="3">
    <location>
        <begin position="378"/>
        <end position="418"/>
    </location>
</feature>
<evidence type="ECO:0000256" key="4">
    <source>
        <dbReference type="SAM" id="Phobius"/>
    </source>
</evidence>
<keyword evidence="7" id="KW-1185">Reference proteome</keyword>
<gene>
    <name evidence="6" type="ORF">EH31_06935</name>
</gene>
<feature type="transmembrane region" description="Helical" evidence="4">
    <location>
        <begin position="61"/>
        <end position="83"/>
    </location>
</feature>